<keyword evidence="2" id="KW-1185">Reference proteome</keyword>
<proteinExistence type="predicted"/>
<comment type="caution">
    <text evidence="1">The sequence shown here is derived from an EMBL/GenBank/DDBJ whole genome shotgun (WGS) entry which is preliminary data.</text>
</comment>
<evidence type="ECO:0008006" key="3">
    <source>
        <dbReference type="Google" id="ProtNLM"/>
    </source>
</evidence>
<organism evidence="1 2">
    <name type="scientific">Paeniroseomonas aquatica</name>
    <dbReference type="NCBI Taxonomy" id="373043"/>
    <lineage>
        <taxon>Bacteria</taxon>
        <taxon>Pseudomonadati</taxon>
        <taxon>Pseudomonadota</taxon>
        <taxon>Alphaproteobacteria</taxon>
        <taxon>Acetobacterales</taxon>
        <taxon>Acetobacteraceae</taxon>
        <taxon>Paeniroseomonas</taxon>
    </lineage>
</organism>
<dbReference type="RefSeq" id="WP_290319530.1">
    <property type="nucleotide sequence ID" value="NZ_JAUFPN010000194.1"/>
</dbReference>
<evidence type="ECO:0000313" key="1">
    <source>
        <dbReference type="EMBL" id="MDN3567491.1"/>
    </source>
</evidence>
<reference evidence="2" key="1">
    <citation type="journal article" date="2019" name="Int. J. Syst. Evol. Microbiol.">
        <title>The Global Catalogue of Microorganisms (GCM) 10K type strain sequencing project: providing services to taxonomists for standard genome sequencing and annotation.</title>
        <authorList>
            <consortium name="The Broad Institute Genomics Platform"/>
            <consortium name="The Broad Institute Genome Sequencing Center for Infectious Disease"/>
            <person name="Wu L."/>
            <person name="Ma J."/>
        </authorList>
    </citation>
    <scope>NUCLEOTIDE SEQUENCE [LARGE SCALE GENOMIC DNA]</scope>
    <source>
        <strain evidence="2">CECT 7131</strain>
    </source>
</reference>
<dbReference type="EMBL" id="JAUFPN010000194">
    <property type="protein sequence ID" value="MDN3567491.1"/>
    <property type="molecule type" value="Genomic_DNA"/>
</dbReference>
<gene>
    <name evidence="1" type="ORF">QWZ14_24190</name>
</gene>
<protein>
    <recommendedName>
        <fullName evidence="3">Spore germination protein</fullName>
    </recommendedName>
</protein>
<evidence type="ECO:0000313" key="2">
    <source>
        <dbReference type="Proteomes" id="UP001529369"/>
    </source>
</evidence>
<sequence>MNINGTGGVGVATSISGGFTGSTNFNTGFGGQSQSGTQVISRTMGLAINGGSFNVGSGVVSNNSGTTTSSYGGQFTTVLNVPKFP</sequence>
<accession>A0ABT8AD47</accession>
<name>A0ABT8AD47_9PROT</name>
<dbReference type="Proteomes" id="UP001529369">
    <property type="component" value="Unassembled WGS sequence"/>
</dbReference>